<accession>A0A1M7ZEM0</accession>
<keyword evidence="1" id="KW-1133">Transmembrane helix</keyword>
<dbReference type="Proteomes" id="UP000184609">
    <property type="component" value="Unassembled WGS sequence"/>
</dbReference>
<keyword evidence="1" id="KW-0812">Transmembrane</keyword>
<dbReference type="STRING" id="1073327.SAMN04488108_2678"/>
<keyword evidence="1" id="KW-0472">Membrane</keyword>
<gene>
    <name evidence="3" type="ORF">SAMN04488108_2678</name>
</gene>
<evidence type="ECO:0008006" key="5">
    <source>
        <dbReference type="Google" id="ProtNLM"/>
    </source>
</evidence>
<feature type="chain" id="PRO_5013088178" description="LPXTG-motif cell wall anchor domain-containing protein" evidence="2">
    <location>
        <begin position="25"/>
        <end position="235"/>
    </location>
</feature>
<feature type="signal peptide" evidence="2">
    <location>
        <begin position="1"/>
        <end position="24"/>
    </location>
</feature>
<evidence type="ECO:0000256" key="2">
    <source>
        <dbReference type="SAM" id="SignalP"/>
    </source>
</evidence>
<name>A0A1M7ZEM0_9BACT</name>
<feature type="transmembrane region" description="Helical" evidence="1">
    <location>
        <begin position="212"/>
        <end position="230"/>
    </location>
</feature>
<evidence type="ECO:0000313" key="3">
    <source>
        <dbReference type="EMBL" id="SHO63327.1"/>
    </source>
</evidence>
<organism evidence="3 4">
    <name type="scientific">Algoriphagus zhangzhouensis</name>
    <dbReference type="NCBI Taxonomy" id="1073327"/>
    <lineage>
        <taxon>Bacteria</taxon>
        <taxon>Pseudomonadati</taxon>
        <taxon>Bacteroidota</taxon>
        <taxon>Cytophagia</taxon>
        <taxon>Cytophagales</taxon>
        <taxon>Cyclobacteriaceae</taxon>
        <taxon>Algoriphagus</taxon>
    </lineage>
</organism>
<dbReference type="EMBL" id="FRXN01000003">
    <property type="protein sequence ID" value="SHO63327.1"/>
    <property type="molecule type" value="Genomic_DNA"/>
</dbReference>
<proteinExistence type="predicted"/>
<evidence type="ECO:0000256" key="1">
    <source>
        <dbReference type="SAM" id="Phobius"/>
    </source>
</evidence>
<keyword evidence="4" id="KW-1185">Reference proteome</keyword>
<protein>
    <recommendedName>
        <fullName evidence="5">LPXTG-motif cell wall anchor domain-containing protein</fullName>
    </recommendedName>
</protein>
<evidence type="ECO:0000313" key="4">
    <source>
        <dbReference type="Proteomes" id="UP000184609"/>
    </source>
</evidence>
<keyword evidence="2" id="KW-0732">Signal</keyword>
<reference evidence="4" key="1">
    <citation type="submission" date="2016-12" db="EMBL/GenBank/DDBJ databases">
        <authorList>
            <person name="Varghese N."/>
            <person name="Submissions S."/>
        </authorList>
    </citation>
    <scope>NUCLEOTIDE SEQUENCE [LARGE SCALE GENOMIC DNA]</scope>
    <source>
        <strain evidence="4">DSM 25035</strain>
    </source>
</reference>
<sequence>MEATKLKKAILLNCMLLVSSLMFAHPLPSTKVNLKIKNELIYGIATMPVHELETATKRELDSNNLDLSFLREYFQKHIQASSPNQTWEVKINSIDSFKEDDGEQGGHHGVIEFLTIDFELSPSKGDLTEPFVFDFDAITHEVVTHDVEIFQISESNDDLEKKKLGEITLNIQSGVFDPVEIKLDGPIQKTQTIALKPVDESITDPKTISNKMLSYIGIGTFLVLGLFGIFRSRKK</sequence>
<dbReference type="AlphaFoldDB" id="A0A1M7ZEM0"/>